<feature type="coiled-coil region" evidence="1">
    <location>
        <begin position="458"/>
        <end position="485"/>
    </location>
</feature>
<feature type="compositionally biased region" description="Basic and acidic residues" evidence="2">
    <location>
        <begin position="113"/>
        <end position="122"/>
    </location>
</feature>
<dbReference type="PANTHER" id="PTHR31075:SF4">
    <property type="entry name" value="CENTROSOMAL PROTEIN OF 85 KDA"/>
    <property type="match status" value="1"/>
</dbReference>
<sequence>MHSGNHGNLQQTNVPEYQTVHNDFVELPRSGTKDADVDWASPSVSTKPGKSRSRHPSSRATRPAAEDVPSSIPTAHVTPTTPAESKLHKRTNHVVSPEPDLAKRHGKVVADAPENKKHSKEDGKRVIDFDETCKDFRMPNLEHTMNMTSHFTVLPAEQTFNKSRFEQPPALTNHLSTGNTPNQSKHSSYANQAVGYHSNHQQPMPAAFSQQQRLYDPSSYSFPSANTSARTSYLSLPNALGGDRSPPNPEAASAYIPTGAPYHSSSNLQVPYLYVQPGGLQLSPESNISPVHPASGFSQHGLAQENMAGVPGFKASDLTQWQQVQQLQLNQHLEHLEQQKRELLQQQQVYSSQTSPQYPPSASNGLNNDPGRWDALVKIKDAILKEKDNIIYKQKQQLAQFQRQSREQDIRLRTTLRRTPGEEDVFNLKLQVTDEFEYENASLKAQLAEATAAKDAEIGELNKKLGETEYEMQQLQEAVKHSSQEDRQEVTKLQSKLKDRDKMVGDLKKKTKHAMEKYEKYKKRVESLERYLGDLPTQEEAKKRADQLQTSKEEVSQLRERVVDLEDKLSLTRKDNKLKDATVDSLEQKEQELVSMVTSLQKELGRWRDRGKQEERDAASQEDVEELKFENDRLREDCDRAKKLLESKHKKMKSLQSQHQSELERLEERISQEEGVVTALREEIRGKDEATRKLRDSMKELASQNQDLLEQTLTLQEQLQELQRLNSAENTKLSQRLYRELGVCQSELQALVQVLMQRAEGKEPNMSILLGLKVLVWGIGVCQSELQALVQVLMQRAEGKEPNMSILLGLKEPSTPPDDEQQGQNGHNLKTKLAQIRELRKEVDHLRSLISNKYAEDMGDNCIMQ</sequence>
<dbReference type="OrthoDB" id="5972981at2759"/>
<gene>
    <name evidence="5" type="primary">LOC118422301</name>
</gene>
<keyword evidence="1" id="KW-0175">Coiled coil</keyword>
<evidence type="ECO:0000313" key="5">
    <source>
        <dbReference type="RefSeq" id="XP_035685712.1"/>
    </source>
</evidence>
<dbReference type="InterPro" id="IPR040210">
    <property type="entry name" value="Cep85/Cep85L"/>
</dbReference>
<dbReference type="KEGG" id="bfo:118422301"/>
<feature type="compositionally biased region" description="Basic and acidic residues" evidence="2">
    <location>
        <begin position="23"/>
        <end position="36"/>
    </location>
</feature>
<name>A0A9J7MY12_BRAFL</name>
<dbReference type="AlphaFoldDB" id="A0A9J7MY12"/>
<feature type="compositionally biased region" description="Low complexity" evidence="2">
    <location>
        <begin position="347"/>
        <end position="363"/>
    </location>
</feature>
<feature type="coiled-coil region" evidence="1">
    <location>
        <begin position="829"/>
        <end position="856"/>
    </location>
</feature>
<dbReference type="Pfam" id="PF24555">
    <property type="entry name" value="CC4_CEP85"/>
    <property type="match status" value="1"/>
</dbReference>
<dbReference type="RefSeq" id="XP_035685712.1">
    <property type="nucleotide sequence ID" value="XM_035829819.1"/>
</dbReference>
<keyword evidence="4" id="KW-1185">Reference proteome</keyword>
<reference evidence="5" key="2">
    <citation type="submission" date="2025-08" db="UniProtKB">
        <authorList>
            <consortium name="RefSeq"/>
        </authorList>
    </citation>
    <scope>IDENTIFICATION</scope>
    <source>
        <strain evidence="5">S238N-H82</strain>
        <tissue evidence="5">Testes</tissue>
    </source>
</reference>
<evidence type="ECO:0000313" key="4">
    <source>
        <dbReference type="Proteomes" id="UP000001554"/>
    </source>
</evidence>
<evidence type="ECO:0000256" key="2">
    <source>
        <dbReference type="SAM" id="MobiDB-lite"/>
    </source>
</evidence>
<feature type="region of interest" description="Disordered" evidence="2">
    <location>
        <begin position="168"/>
        <end position="189"/>
    </location>
</feature>
<protein>
    <submittedName>
        <fullName evidence="5">Centrosomal protein of 85 kDa-like</fullName>
    </submittedName>
</protein>
<feature type="coiled-coil region" evidence="1">
    <location>
        <begin position="538"/>
        <end position="728"/>
    </location>
</feature>
<evidence type="ECO:0000256" key="1">
    <source>
        <dbReference type="SAM" id="Coils"/>
    </source>
</evidence>
<dbReference type="InterPro" id="IPR058190">
    <property type="entry name" value="CC4_CEP85"/>
</dbReference>
<feature type="domain" description="Centrosomal protein of 85 kDa-like CC4 coiled-coil" evidence="3">
    <location>
        <begin position="629"/>
        <end position="716"/>
    </location>
</feature>
<dbReference type="PANTHER" id="PTHR31075">
    <property type="entry name" value="CENTROSOMAL PROTEIN OF 85 KDA"/>
    <property type="match status" value="1"/>
</dbReference>
<accession>A0A9J7MY12</accession>
<dbReference type="Proteomes" id="UP000001554">
    <property type="component" value="Chromosome 9"/>
</dbReference>
<feature type="compositionally biased region" description="Polar residues" evidence="2">
    <location>
        <begin position="71"/>
        <end position="83"/>
    </location>
</feature>
<reference evidence="4" key="1">
    <citation type="journal article" date="2020" name="Nat. Ecol. Evol.">
        <title>Deeply conserved synteny resolves early events in vertebrate evolution.</title>
        <authorList>
            <person name="Simakov O."/>
            <person name="Marletaz F."/>
            <person name="Yue J.X."/>
            <person name="O'Connell B."/>
            <person name="Jenkins J."/>
            <person name="Brandt A."/>
            <person name="Calef R."/>
            <person name="Tung C.H."/>
            <person name="Huang T.K."/>
            <person name="Schmutz J."/>
            <person name="Satoh N."/>
            <person name="Yu J.K."/>
            <person name="Putnam N.H."/>
            <person name="Green R.E."/>
            <person name="Rokhsar D.S."/>
        </authorList>
    </citation>
    <scope>NUCLEOTIDE SEQUENCE [LARGE SCALE GENOMIC DNA]</scope>
    <source>
        <strain evidence="4">S238N-H82</strain>
    </source>
</reference>
<dbReference type="GeneID" id="118422301"/>
<feature type="compositionally biased region" description="Polar residues" evidence="2">
    <location>
        <begin position="173"/>
        <end position="189"/>
    </location>
</feature>
<organism evidence="4 5">
    <name type="scientific">Branchiostoma floridae</name>
    <name type="common">Florida lancelet</name>
    <name type="synonym">Amphioxus</name>
    <dbReference type="NCBI Taxonomy" id="7739"/>
    <lineage>
        <taxon>Eukaryota</taxon>
        <taxon>Metazoa</taxon>
        <taxon>Chordata</taxon>
        <taxon>Cephalochordata</taxon>
        <taxon>Leptocardii</taxon>
        <taxon>Amphioxiformes</taxon>
        <taxon>Branchiostomatidae</taxon>
        <taxon>Branchiostoma</taxon>
    </lineage>
</organism>
<dbReference type="GO" id="GO:0005813">
    <property type="term" value="C:centrosome"/>
    <property type="evidence" value="ECO:0000318"/>
    <property type="project" value="GO_Central"/>
</dbReference>
<feature type="region of interest" description="Disordered" evidence="2">
    <location>
        <begin position="347"/>
        <end position="369"/>
    </location>
</feature>
<feature type="region of interest" description="Disordered" evidence="2">
    <location>
        <begin position="1"/>
        <end position="122"/>
    </location>
</feature>
<evidence type="ECO:0000259" key="3">
    <source>
        <dbReference type="Pfam" id="PF24555"/>
    </source>
</evidence>
<feature type="compositionally biased region" description="Polar residues" evidence="2">
    <location>
        <begin position="1"/>
        <end position="21"/>
    </location>
</feature>
<proteinExistence type="predicted"/>